<name>A0A016V2F7_9BILA</name>
<dbReference type="InterPro" id="IPR013785">
    <property type="entry name" value="Aldolase_TIM"/>
</dbReference>
<proteinExistence type="inferred from homology"/>
<dbReference type="STRING" id="53326.A0A016V2F7"/>
<keyword evidence="10" id="KW-1185">Reference proteome</keyword>
<sequence>MSVGKASMETPDEKRGMLRLFLLFIGTVTALENGLARTPPMGWMSWTAFYCETDCVKHPKGCINEILYMEMADELVKGGYRDVGYKNVHVDDCWMARERDRATGRLLADPTRFPSGIQNLSRYMHERGLNFGIYEDYGTHTCAGYPGSKDYLKVDADTFAAWEVDYLKLDGCNVELDLMPKGYADMERALNATGRPIVYSCSWPAYLIDQPEKVDYNLIAKSCNLWRNFDDINSSWKSILSIIDYYDHNQDKHIPTHGPGHWHDPDMLVIGNPGITENMAIAQMTIWAIWSAPLIMSNDLRIIAPQFRSILLNRDVIAIDQDPMGRMGRLVANVSGVGAYVKPITPVYDNDTSFALGFLNRNEKDNEVEFKLKNMGLVNPRGYVVKDLWSNTPAMQLYPDHALRIIVPAKGAAMFRAELIRPNRYVEKNQMFDLLTNRVPAGF</sequence>
<keyword evidence="7" id="KW-1015">Disulfide bond</keyword>
<comment type="subunit">
    <text evidence="7">Homodimer.</text>
</comment>
<dbReference type="Pfam" id="PF17801">
    <property type="entry name" value="Melibiase_C"/>
    <property type="match status" value="1"/>
</dbReference>
<dbReference type="SUPFAM" id="SSF51011">
    <property type="entry name" value="Glycosyl hydrolase domain"/>
    <property type="match status" value="1"/>
</dbReference>
<dbReference type="PROSITE" id="PS00512">
    <property type="entry name" value="ALPHA_GALACTOSIDASE"/>
    <property type="match status" value="1"/>
</dbReference>
<keyword evidence="6 7" id="KW-0326">Glycosidase</keyword>
<dbReference type="GO" id="GO:0005737">
    <property type="term" value="C:cytoplasm"/>
    <property type="evidence" value="ECO:0007669"/>
    <property type="project" value="TreeGrafter"/>
</dbReference>
<dbReference type="InterPro" id="IPR017853">
    <property type="entry name" value="GH"/>
</dbReference>
<comment type="similarity">
    <text evidence="2 7">Belongs to the glycosyl hydrolase 27 family.</text>
</comment>
<dbReference type="GO" id="GO:0016139">
    <property type="term" value="P:glycoside catabolic process"/>
    <property type="evidence" value="ECO:0007669"/>
    <property type="project" value="TreeGrafter"/>
</dbReference>
<dbReference type="Gene3D" id="2.60.40.1180">
    <property type="entry name" value="Golgi alpha-mannosidase II"/>
    <property type="match status" value="1"/>
</dbReference>
<evidence type="ECO:0000256" key="2">
    <source>
        <dbReference type="ARBA" id="ARBA00009743"/>
    </source>
</evidence>
<dbReference type="Pfam" id="PF16499">
    <property type="entry name" value="Melibiase_2"/>
    <property type="match status" value="1"/>
</dbReference>
<dbReference type="CDD" id="cd14792">
    <property type="entry name" value="GH27"/>
    <property type="match status" value="1"/>
</dbReference>
<evidence type="ECO:0000256" key="3">
    <source>
        <dbReference type="ARBA" id="ARBA00012755"/>
    </source>
</evidence>
<evidence type="ECO:0000259" key="8">
    <source>
        <dbReference type="Pfam" id="PF17801"/>
    </source>
</evidence>
<dbReference type="PANTHER" id="PTHR11452:SF83">
    <property type="entry name" value="ALPHA-GALACTOSIDASE"/>
    <property type="match status" value="1"/>
</dbReference>
<protein>
    <recommendedName>
        <fullName evidence="3 7">Alpha-galactosidase</fullName>
        <ecNumber evidence="7">3.2.1.-</ecNumber>
    </recommendedName>
</protein>
<dbReference type="EMBL" id="JARK01001356">
    <property type="protein sequence ID" value="EYC21192.1"/>
    <property type="molecule type" value="Genomic_DNA"/>
</dbReference>
<dbReference type="InterPro" id="IPR013780">
    <property type="entry name" value="Glyco_hydro_b"/>
</dbReference>
<accession>A0A016V2F7</accession>
<dbReference type="Gene3D" id="3.20.20.70">
    <property type="entry name" value="Aldolase class I"/>
    <property type="match status" value="1"/>
</dbReference>
<dbReference type="EC" id="3.2.1.-" evidence="7"/>
<dbReference type="OrthoDB" id="5795902at2759"/>
<dbReference type="Proteomes" id="UP000024635">
    <property type="component" value="Unassembled WGS sequence"/>
</dbReference>
<keyword evidence="5 7" id="KW-0378">Hydrolase</keyword>
<reference evidence="10" key="1">
    <citation type="journal article" date="2015" name="Nat. Genet.">
        <title>The genome and transcriptome of the zoonotic hookworm Ancylostoma ceylanicum identify infection-specific gene families.</title>
        <authorList>
            <person name="Schwarz E.M."/>
            <person name="Hu Y."/>
            <person name="Antoshechkin I."/>
            <person name="Miller M.M."/>
            <person name="Sternberg P.W."/>
            <person name="Aroian R.V."/>
        </authorList>
    </citation>
    <scope>NUCLEOTIDE SEQUENCE</scope>
    <source>
        <strain evidence="10">HY135</strain>
    </source>
</reference>
<dbReference type="PANTHER" id="PTHR11452">
    <property type="entry name" value="ALPHA-GALACTOSIDASE/ALPHA-N-ACETYLGALACTOSAMINIDASE"/>
    <property type="match status" value="1"/>
</dbReference>
<feature type="domain" description="Alpha galactosidase C-terminal" evidence="8">
    <location>
        <begin position="352"/>
        <end position="416"/>
    </location>
</feature>
<dbReference type="InterPro" id="IPR000111">
    <property type="entry name" value="Glyco_hydro_27/36_CS"/>
</dbReference>
<evidence type="ECO:0000256" key="7">
    <source>
        <dbReference type="RuleBase" id="RU361168"/>
    </source>
</evidence>
<dbReference type="AlphaFoldDB" id="A0A016V2F7"/>
<dbReference type="PRINTS" id="PR00740">
    <property type="entry name" value="GLHYDRLASE27"/>
</dbReference>
<evidence type="ECO:0000256" key="6">
    <source>
        <dbReference type="ARBA" id="ARBA00023295"/>
    </source>
</evidence>
<evidence type="ECO:0000313" key="10">
    <source>
        <dbReference type="Proteomes" id="UP000024635"/>
    </source>
</evidence>
<dbReference type="SUPFAM" id="SSF51445">
    <property type="entry name" value="(Trans)glycosidases"/>
    <property type="match status" value="1"/>
</dbReference>
<evidence type="ECO:0000256" key="4">
    <source>
        <dbReference type="ARBA" id="ARBA00022729"/>
    </source>
</evidence>
<dbReference type="FunFam" id="3.20.20.70:FF:000197">
    <property type="entry name" value="Alpha-galactosidase"/>
    <property type="match status" value="1"/>
</dbReference>
<comment type="caution">
    <text evidence="9">The sequence shown here is derived from an EMBL/GenBank/DDBJ whole genome shotgun (WGS) entry which is preliminary data.</text>
</comment>
<evidence type="ECO:0000313" key="9">
    <source>
        <dbReference type="EMBL" id="EYC21192.1"/>
    </source>
</evidence>
<dbReference type="GO" id="GO:0004557">
    <property type="term" value="F:alpha-galactosidase activity"/>
    <property type="evidence" value="ECO:0007669"/>
    <property type="project" value="UniProtKB-EC"/>
</dbReference>
<keyword evidence="4" id="KW-0732">Signal</keyword>
<dbReference type="InterPro" id="IPR041233">
    <property type="entry name" value="Melibiase_C"/>
</dbReference>
<dbReference type="GO" id="GO:0009311">
    <property type="term" value="P:oligosaccharide metabolic process"/>
    <property type="evidence" value="ECO:0007669"/>
    <property type="project" value="TreeGrafter"/>
</dbReference>
<evidence type="ECO:0000256" key="5">
    <source>
        <dbReference type="ARBA" id="ARBA00022801"/>
    </source>
</evidence>
<organism evidence="9 10">
    <name type="scientific">Ancylostoma ceylanicum</name>
    <dbReference type="NCBI Taxonomy" id="53326"/>
    <lineage>
        <taxon>Eukaryota</taxon>
        <taxon>Metazoa</taxon>
        <taxon>Ecdysozoa</taxon>
        <taxon>Nematoda</taxon>
        <taxon>Chromadorea</taxon>
        <taxon>Rhabditida</taxon>
        <taxon>Rhabditina</taxon>
        <taxon>Rhabditomorpha</taxon>
        <taxon>Strongyloidea</taxon>
        <taxon>Ancylostomatidae</taxon>
        <taxon>Ancylostomatinae</taxon>
        <taxon>Ancylostoma</taxon>
    </lineage>
</organism>
<dbReference type="InterPro" id="IPR002241">
    <property type="entry name" value="Glyco_hydro_27"/>
</dbReference>
<evidence type="ECO:0000256" key="1">
    <source>
        <dbReference type="ARBA" id="ARBA00001255"/>
    </source>
</evidence>
<gene>
    <name evidence="9" type="primary">Acey_s0020.g47</name>
    <name evidence="9" type="ORF">Y032_0020g47</name>
</gene>
<comment type="catalytic activity">
    <reaction evidence="1">
        <text>Hydrolysis of terminal, non-reducing alpha-D-galactose residues in alpha-D-galactosides, including galactose oligosaccharides, galactomannans and galactolipids.</text>
        <dbReference type="EC" id="3.2.1.22"/>
    </reaction>
</comment>